<accession>A0A941EUR2</accession>
<evidence type="ECO:0000313" key="2">
    <source>
        <dbReference type="Proteomes" id="UP000675781"/>
    </source>
</evidence>
<reference evidence="1" key="1">
    <citation type="submission" date="2021-04" db="EMBL/GenBank/DDBJ databases">
        <title>Genome based classification of Actinospica acidithermotolerans sp. nov., an actinobacterium isolated from an Indonesian hot spring.</title>
        <authorList>
            <person name="Kusuma A.B."/>
            <person name="Putra K.E."/>
            <person name="Nafisah S."/>
            <person name="Loh J."/>
            <person name="Nouioui I."/>
            <person name="Goodfellow M."/>
        </authorList>
    </citation>
    <scope>NUCLEOTIDE SEQUENCE</scope>
    <source>
        <strain evidence="1">CSCA 57</strain>
    </source>
</reference>
<dbReference type="EMBL" id="JAGSOG010000199">
    <property type="protein sequence ID" value="MBR7837366.1"/>
    <property type="molecule type" value="Genomic_DNA"/>
</dbReference>
<gene>
    <name evidence="1" type="ORF">KDL01_29070</name>
</gene>
<keyword evidence="2" id="KW-1185">Reference proteome</keyword>
<proteinExistence type="predicted"/>
<evidence type="ECO:0000313" key="1">
    <source>
        <dbReference type="EMBL" id="MBR7837366.1"/>
    </source>
</evidence>
<dbReference type="Proteomes" id="UP000675781">
    <property type="component" value="Unassembled WGS sequence"/>
</dbReference>
<protein>
    <submittedName>
        <fullName evidence="1">Uncharacterized protein</fullName>
    </submittedName>
</protein>
<organism evidence="1 2">
    <name type="scientific">Actinospica durhamensis</name>
    <dbReference type="NCBI Taxonomy" id="1508375"/>
    <lineage>
        <taxon>Bacteria</taxon>
        <taxon>Bacillati</taxon>
        <taxon>Actinomycetota</taxon>
        <taxon>Actinomycetes</taxon>
        <taxon>Catenulisporales</taxon>
        <taxon>Actinospicaceae</taxon>
        <taxon>Actinospica</taxon>
    </lineage>
</organism>
<sequence length="47" mass="5396">MTAAFAWLEPDEIKQRMNEDFAVRVFDAYEVNGPKVRSHDGVNLLSQ</sequence>
<dbReference type="RefSeq" id="WP_212531834.1">
    <property type="nucleotide sequence ID" value="NZ_JAGSOG010000199.1"/>
</dbReference>
<comment type="caution">
    <text evidence="1">The sequence shown here is derived from an EMBL/GenBank/DDBJ whole genome shotgun (WGS) entry which is preliminary data.</text>
</comment>
<dbReference type="AlphaFoldDB" id="A0A941EUR2"/>
<name>A0A941EUR2_9ACTN</name>